<dbReference type="InterPro" id="IPR018487">
    <property type="entry name" value="Hemopexin-like_repeat"/>
</dbReference>
<dbReference type="Pfam" id="PF00413">
    <property type="entry name" value="Peptidase_M10"/>
    <property type="match status" value="1"/>
</dbReference>
<dbReference type="SUPFAM" id="SSF47090">
    <property type="entry name" value="PGBD-like"/>
    <property type="match status" value="1"/>
</dbReference>
<sequence>MSLFLSVCLALSFSLSLSLSLFLSLSLSISLLSLFRSSCHFYSVTFFRHFSFFLSFSFSFSFHRSFFLSLSLSISFLLFQPLSFSHFLSLTFFLSLSFSHFLTFSFLLFLSFPYFLSFCLSLFLSVIFCFSLSFSLFLSPTFFLSLFPSFCLSISFCNLLSLFPSLSFIFFPPFFLSFSLFLSFFFLFVSITFLLSFSIFLSFVHSYSYSFIKIELVKDSAPSFFSPSLSFSFFLCLSIFFCNLLSLFPSFSFIFFLSFFLFVYYFLSFSFFHFFLSITFSFSIFLSSYRFLSFFLFSFFFLSFFLSFHFLFLSLSATFSFYLFQPLSYSHFLTFSLFLTYNYLIRYGYLQARYGWFLWNIEAREHLEAAIKNYQRMAGIPETGKLDQDTYRMMREPRCGVPDMSYTQSLHIRTGLGARRQKRFAVQASKWNHQTVTYRVSVYPEDLLSTEVDHIIDKAFQVWNNITTIQFFRSEFGPVDIDVKFLESDHDDGVPFDGPGGATSHAFFPNDNSLGLSGDIHFDSSEKWSLAVNSTPEPGYTSLFCLAVHQIGHSLGLFHSRTKHAYMWPFLKDCNRTSMTPDHIEALHFLYEDRASPISNSSLRREDPVESVHSGVQDPLAVDPVSTTSAGDKYWWSRNPYNRNRHTSGRPVQTTLPYWYRISRGSSPSTSPTNFAQFPTTPRPQYCDGRLDAMTVATDHRTYGFRDNLVFRFNRINVDYEFPKLISEVFPGGPTSVDAAVTFSRNRKKVMPGSTYLIKGNLIWRYRHTEDGFQLEHFYPKPWAREWDVTGTKIESAFMLGRKVYLLIDNRIWLLKGKKSRRNKFYDKNKIKLFNQIPDFQAAVQWINRNTYFFSGNEYYRVKLPAQRKKIMLSGPRETAYWCLVITYQSQSVHIHLSIYLSQSVHIHLSIYLSQSVHIHLSIYLSQSVHIHLSIYLSQYL</sequence>
<keyword evidence="11" id="KW-1133">Transmembrane helix</keyword>
<comment type="caution">
    <text evidence="13">The sequence shown here is derived from an EMBL/GenBank/DDBJ whole genome shotgun (WGS) entry which is preliminary data.</text>
</comment>
<evidence type="ECO:0000256" key="10">
    <source>
        <dbReference type="PROSITE-ProRule" id="PRU01011"/>
    </source>
</evidence>
<name>A0A812D697_ACAPH</name>
<keyword evidence="2" id="KW-0645">Protease</keyword>
<evidence type="ECO:0000313" key="13">
    <source>
        <dbReference type="EMBL" id="CAE1289724.1"/>
    </source>
</evidence>
<evidence type="ECO:0000256" key="4">
    <source>
        <dbReference type="ARBA" id="ARBA00022729"/>
    </source>
</evidence>
<evidence type="ECO:0000256" key="2">
    <source>
        <dbReference type="ARBA" id="ARBA00022670"/>
    </source>
</evidence>
<feature type="binding site" evidence="8">
    <location>
        <position position="844"/>
    </location>
    <ligand>
        <name>Ca(2+)</name>
        <dbReference type="ChEBI" id="CHEBI:29108"/>
        <label>5</label>
    </ligand>
</feature>
<dbReference type="SUPFAM" id="SSF50923">
    <property type="entry name" value="Hemopexin-like domain"/>
    <property type="match status" value="1"/>
</dbReference>
<dbReference type="OrthoDB" id="1901267at2759"/>
<keyword evidence="7" id="KW-0482">Metalloprotease</keyword>
<feature type="binding site" evidence="8">
    <location>
        <position position="497"/>
    </location>
    <ligand>
        <name>Ca(2+)</name>
        <dbReference type="ChEBI" id="CHEBI:29108"/>
        <label>3</label>
    </ligand>
</feature>
<comment type="similarity">
    <text evidence="1">Belongs to the peptidase M10A family.</text>
</comment>
<reference evidence="13" key="1">
    <citation type="submission" date="2021-01" db="EMBL/GenBank/DDBJ databases">
        <authorList>
            <person name="Li R."/>
            <person name="Bekaert M."/>
        </authorList>
    </citation>
    <scope>NUCLEOTIDE SEQUENCE</scope>
    <source>
        <strain evidence="13">Farmed</strain>
    </source>
</reference>
<feature type="transmembrane region" description="Helical" evidence="11">
    <location>
        <begin position="224"/>
        <end position="248"/>
    </location>
</feature>
<dbReference type="PANTHER" id="PTHR10201:SF291">
    <property type="entry name" value="MATRIX METALLOPROTEINASE 1, ISOFORM C-RELATED"/>
    <property type="match status" value="1"/>
</dbReference>
<keyword evidence="11" id="KW-0472">Membrane</keyword>
<dbReference type="EMBL" id="CAHIKZ030002626">
    <property type="protein sequence ID" value="CAE1289724.1"/>
    <property type="molecule type" value="Genomic_DNA"/>
</dbReference>
<dbReference type="PANTHER" id="PTHR10201">
    <property type="entry name" value="MATRIX METALLOPROTEINASE"/>
    <property type="match status" value="1"/>
</dbReference>
<dbReference type="Gene3D" id="2.110.10.10">
    <property type="entry name" value="Hemopexin-like domain"/>
    <property type="match status" value="1"/>
</dbReference>
<evidence type="ECO:0000256" key="11">
    <source>
        <dbReference type="SAM" id="Phobius"/>
    </source>
</evidence>
<feature type="modified residue" description="Phosphotyrosine; by PKDCC" evidence="9">
    <location>
        <position position="779"/>
    </location>
</feature>
<evidence type="ECO:0000256" key="8">
    <source>
        <dbReference type="PIRSR" id="PIRSR621190-2"/>
    </source>
</evidence>
<protein>
    <submittedName>
        <fullName evidence="13">MMP14</fullName>
        <ecNumber evidence="13">3.4.24.80</ecNumber>
    </submittedName>
</protein>
<keyword evidence="6 8" id="KW-0862">Zinc</keyword>
<feature type="binding site" evidence="8">
    <location>
        <position position="519"/>
    </location>
    <ligand>
        <name>Ca(2+)</name>
        <dbReference type="ChEBI" id="CHEBI:29108"/>
        <label>2</label>
    </ligand>
</feature>
<dbReference type="GO" id="GO:0008270">
    <property type="term" value="F:zinc ion binding"/>
    <property type="evidence" value="ECO:0007669"/>
    <property type="project" value="InterPro"/>
</dbReference>
<evidence type="ECO:0000313" key="14">
    <source>
        <dbReference type="Proteomes" id="UP000597762"/>
    </source>
</evidence>
<dbReference type="GO" id="GO:0030198">
    <property type="term" value="P:extracellular matrix organization"/>
    <property type="evidence" value="ECO:0007669"/>
    <property type="project" value="TreeGrafter"/>
</dbReference>
<proteinExistence type="inferred from homology"/>
<dbReference type="GO" id="GO:0006508">
    <property type="term" value="P:proteolysis"/>
    <property type="evidence" value="ECO:0007669"/>
    <property type="project" value="UniProtKB-KW"/>
</dbReference>
<feature type="binding site" evidence="8">
    <location>
        <position position="740"/>
    </location>
    <ligand>
        <name>Ca(2+)</name>
        <dbReference type="ChEBI" id="CHEBI:29108"/>
        <label>5</label>
    </ligand>
</feature>
<feature type="binding site" evidence="8">
    <location>
        <position position="523"/>
    </location>
    <ligand>
        <name>Ca(2+)</name>
        <dbReference type="ChEBI" id="CHEBI:29108"/>
        <label>3</label>
    </ligand>
</feature>
<feature type="binding site" evidence="8">
    <location>
        <position position="692"/>
    </location>
    <ligand>
        <name>Ca(2+)</name>
        <dbReference type="ChEBI" id="CHEBI:29108"/>
        <label>4</label>
    </ligand>
</feature>
<feature type="binding site" evidence="8">
    <location>
        <position position="492"/>
    </location>
    <ligand>
        <name>Zn(2+)</name>
        <dbReference type="ChEBI" id="CHEBI:29105"/>
        <label>1</label>
    </ligand>
</feature>
<feature type="transmembrane region" description="Helical" evidence="11">
    <location>
        <begin position="254"/>
        <end position="279"/>
    </location>
</feature>
<feature type="binding site" evidence="8">
    <location>
        <position position="505"/>
    </location>
    <ligand>
        <name>Zn(2+)</name>
        <dbReference type="ChEBI" id="CHEBI:29105"/>
        <label>1</label>
    </ligand>
</feature>
<evidence type="ECO:0000256" key="9">
    <source>
        <dbReference type="PIRSR" id="PIRSR621190-4"/>
    </source>
</evidence>
<dbReference type="CDD" id="cd04278">
    <property type="entry name" value="ZnMc_MMP"/>
    <property type="match status" value="1"/>
</dbReference>
<keyword evidence="4" id="KW-0732">Signal</keyword>
<feature type="transmembrane region" description="Helical" evidence="11">
    <location>
        <begin position="327"/>
        <end position="345"/>
    </location>
</feature>
<dbReference type="GO" id="GO:0031012">
    <property type="term" value="C:extracellular matrix"/>
    <property type="evidence" value="ECO:0007669"/>
    <property type="project" value="InterPro"/>
</dbReference>
<dbReference type="Gene3D" id="3.40.390.10">
    <property type="entry name" value="Collagenase (Catalytic Domain)"/>
    <property type="match status" value="1"/>
</dbReference>
<evidence type="ECO:0000256" key="5">
    <source>
        <dbReference type="ARBA" id="ARBA00022801"/>
    </source>
</evidence>
<dbReference type="SMART" id="SM00120">
    <property type="entry name" value="HX"/>
    <property type="match status" value="4"/>
</dbReference>
<keyword evidence="14" id="KW-1185">Reference proteome</keyword>
<keyword evidence="11" id="KW-0812">Transmembrane</keyword>
<gene>
    <name evidence="13" type="ORF">SPHA_47806</name>
</gene>
<feature type="binding site" evidence="8">
    <location>
        <position position="498"/>
    </location>
    <ligand>
        <name>Ca(2+)</name>
        <dbReference type="ChEBI" id="CHEBI:29108"/>
        <label>3</label>
    </ligand>
</feature>
<feature type="repeat" description="Hemopexin" evidence="10">
    <location>
        <begin position="734"/>
        <end position="790"/>
    </location>
</feature>
<dbReference type="GO" id="GO:0004222">
    <property type="term" value="F:metalloendopeptidase activity"/>
    <property type="evidence" value="ECO:0007669"/>
    <property type="project" value="InterPro"/>
</dbReference>
<dbReference type="InterPro" id="IPR021190">
    <property type="entry name" value="Pept_M10A"/>
</dbReference>
<dbReference type="InterPro" id="IPR001818">
    <property type="entry name" value="Pept_M10_metallopeptidase"/>
</dbReference>
<feature type="binding site" evidence="8">
    <location>
        <position position="797"/>
    </location>
    <ligand>
        <name>Ca(2+)</name>
        <dbReference type="ChEBI" id="CHEBI:29108"/>
        <label>5</label>
    </ligand>
</feature>
<feature type="binding site" evidence="8">
    <location>
        <position position="480"/>
    </location>
    <ligand>
        <name>Ca(2+)</name>
        <dbReference type="ChEBI" id="CHEBI:29108"/>
        <label>2</label>
    </ligand>
</feature>
<dbReference type="InterPro" id="IPR036375">
    <property type="entry name" value="Hemopexin-like_dom_sf"/>
</dbReference>
<comment type="cofactor">
    <cofactor evidence="8">
        <name>Ca(2+)</name>
        <dbReference type="ChEBI" id="CHEBI:29108"/>
    </cofactor>
    <text evidence="8">Can bind about 5 Ca(2+) ions per subunit.</text>
</comment>
<dbReference type="GO" id="GO:0030574">
    <property type="term" value="P:collagen catabolic process"/>
    <property type="evidence" value="ECO:0007669"/>
    <property type="project" value="TreeGrafter"/>
</dbReference>
<feature type="repeat" description="Hemopexin" evidence="10">
    <location>
        <begin position="684"/>
        <end position="733"/>
    </location>
</feature>
<keyword evidence="8" id="KW-0106">Calcium</keyword>
<dbReference type="GO" id="GO:0005615">
    <property type="term" value="C:extracellular space"/>
    <property type="evidence" value="ECO:0007669"/>
    <property type="project" value="TreeGrafter"/>
</dbReference>
<dbReference type="AlphaFoldDB" id="A0A812D697"/>
<dbReference type="Pfam" id="PF01471">
    <property type="entry name" value="PG_binding_1"/>
    <property type="match status" value="1"/>
</dbReference>
<feature type="domain" description="Peptidase metallopeptidase" evidence="12">
    <location>
        <begin position="427"/>
        <end position="593"/>
    </location>
</feature>
<feature type="binding site" evidence="8">
    <location>
        <position position="490"/>
    </location>
    <ligand>
        <name>Zn(2+)</name>
        <dbReference type="ChEBI" id="CHEBI:29105"/>
        <label>1</label>
    </ligand>
</feature>
<dbReference type="Proteomes" id="UP000597762">
    <property type="component" value="Unassembled WGS sequence"/>
</dbReference>
<dbReference type="InterPro" id="IPR033739">
    <property type="entry name" value="M10A_MMP"/>
</dbReference>
<keyword evidence="5 13" id="KW-0378">Hydrolase</keyword>
<evidence type="ECO:0000259" key="12">
    <source>
        <dbReference type="SMART" id="SM00235"/>
    </source>
</evidence>
<dbReference type="InterPro" id="IPR024079">
    <property type="entry name" value="MetalloPept_cat_dom_sf"/>
</dbReference>
<feature type="transmembrane region" description="Helical" evidence="11">
    <location>
        <begin position="291"/>
        <end position="315"/>
    </location>
</feature>
<feature type="binding site" evidence="8">
    <location>
        <position position="526"/>
    </location>
    <ligand>
        <name>Ca(2+)</name>
        <dbReference type="ChEBI" id="CHEBI:29108"/>
        <label>3</label>
    </ligand>
</feature>
<comment type="cofactor">
    <cofactor evidence="8">
        <name>Zn(2+)</name>
        <dbReference type="ChEBI" id="CHEBI:29105"/>
    </cofactor>
    <text evidence="8">Binds 2 Zn(2+) ions per subunit.</text>
</comment>
<feature type="transmembrane region" description="Helical" evidence="11">
    <location>
        <begin position="52"/>
        <end position="79"/>
    </location>
</feature>
<feature type="binding site" evidence="8">
    <location>
        <position position="567"/>
    </location>
    <ligand>
        <name>Zn(2+)</name>
        <dbReference type="ChEBI" id="CHEBI:29105"/>
        <label>2</label>
        <note>catalytic</note>
    </ligand>
</feature>
<feature type="binding site" evidence="8">
    <location>
        <position position="559"/>
    </location>
    <ligand>
        <name>Zn(2+)</name>
        <dbReference type="ChEBI" id="CHEBI:29105"/>
        <label>2</label>
        <note>catalytic</note>
    </ligand>
</feature>
<dbReference type="SUPFAM" id="SSF55486">
    <property type="entry name" value="Metalloproteases ('zincins'), catalytic domain"/>
    <property type="match status" value="1"/>
</dbReference>
<dbReference type="SMART" id="SM00235">
    <property type="entry name" value="ZnMc"/>
    <property type="match status" value="1"/>
</dbReference>
<feature type="transmembrane region" description="Helical" evidence="11">
    <location>
        <begin position="150"/>
        <end position="175"/>
    </location>
</feature>
<organism evidence="13 14">
    <name type="scientific">Acanthosepion pharaonis</name>
    <name type="common">Pharaoh cuttlefish</name>
    <name type="synonym">Sepia pharaonis</name>
    <dbReference type="NCBI Taxonomy" id="158019"/>
    <lineage>
        <taxon>Eukaryota</taxon>
        <taxon>Metazoa</taxon>
        <taxon>Spiralia</taxon>
        <taxon>Lophotrochozoa</taxon>
        <taxon>Mollusca</taxon>
        <taxon>Cephalopoda</taxon>
        <taxon>Coleoidea</taxon>
        <taxon>Decapodiformes</taxon>
        <taxon>Sepiida</taxon>
        <taxon>Sepiina</taxon>
        <taxon>Sepiidae</taxon>
        <taxon>Acanthosepion</taxon>
    </lineage>
</organism>
<feature type="binding site" evidence="8">
    <location>
        <position position="738"/>
    </location>
    <ligand>
        <name>Ca(2+)</name>
        <dbReference type="ChEBI" id="CHEBI:29108"/>
        <label>4</label>
    </ligand>
</feature>
<evidence type="ECO:0000256" key="3">
    <source>
        <dbReference type="ARBA" id="ARBA00022723"/>
    </source>
</evidence>
<keyword evidence="3 8" id="KW-0479">Metal-binding</keyword>
<dbReference type="PRINTS" id="PR00138">
    <property type="entry name" value="MATRIXIN"/>
</dbReference>
<accession>A0A812D697</accession>
<dbReference type="InterPro" id="IPR006026">
    <property type="entry name" value="Peptidase_Metallo"/>
</dbReference>
<feature type="binding site" evidence="8">
    <location>
        <position position="446"/>
    </location>
    <ligand>
        <name>Ca(2+)</name>
        <dbReference type="ChEBI" id="CHEBI:29108"/>
        <label>1</label>
    </ligand>
</feature>
<dbReference type="EC" id="3.4.24.80" evidence="13"/>
<dbReference type="InterPro" id="IPR002477">
    <property type="entry name" value="Peptidoglycan-bd-like"/>
</dbReference>
<evidence type="ECO:0000256" key="7">
    <source>
        <dbReference type="ARBA" id="ARBA00023049"/>
    </source>
</evidence>
<feature type="transmembrane region" description="Helical" evidence="11">
    <location>
        <begin position="115"/>
        <end position="138"/>
    </location>
</feature>
<evidence type="ECO:0000256" key="6">
    <source>
        <dbReference type="ARBA" id="ARBA00022833"/>
    </source>
</evidence>
<feature type="transmembrane region" description="Helical" evidence="11">
    <location>
        <begin position="86"/>
        <end position="109"/>
    </location>
</feature>
<feature type="binding site" evidence="8">
    <location>
        <position position="553"/>
    </location>
    <ligand>
        <name>Zn(2+)</name>
        <dbReference type="ChEBI" id="CHEBI:29105"/>
        <label>2</label>
        <note>catalytic</note>
    </ligand>
</feature>
<dbReference type="PROSITE" id="PS51642">
    <property type="entry name" value="HEMOPEXIN_2"/>
    <property type="match status" value="2"/>
</dbReference>
<feature type="transmembrane region" description="Helical" evidence="11">
    <location>
        <begin position="181"/>
        <end position="204"/>
    </location>
</feature>
<feature type="binding site" description="in inhibited form" evidence="8">
    <location>
        <position position="399"/>
    </location>
    <ligand>
        <name>Zn(2+)</name>
        <dbReference type="ChEBI" id="CHEBI:29105"/>
        <label>2</label>
        <note>catalytic</note>
    </ligand>
</feature>
<feature type="binding site" evidence="8">
    <location>
        <position position="549"/>
    </location>
    <ligand>
        <name>Zn(2+)</name>
        <dbReference type="ChEBI" id="CHEBI:29105"/>
        <label>2</label>
        <note>catalytic</note>
    </ligand>
</feature>
<evidence type="ECO:0000256" key="1">
    <source>
        <dbReference type="ARBA" id="ARBA00010370"/>
    </source>
</evidence>
<feature type="binding site" evidence="8">
    <location>
        <position position="521"/>
    </location>
    <ligand>
        <name>Zn(2+)</name>
        <dbReference type="ChEBI" id="CHEBI:29105"/>
        <label>1</label>
    </ligand>
</feature>
<feature type="binding site" evidence="8">
    <location>
        <position position="526"/>
    </location>
    <ligand>
        <name>Ca(2+)</name>
        <dbReference type="ChEBI" id="CHEBI:29108"/>
        <label>1</label>
    </ligand>
</feature>
<dbReference type="InterPro" id="IPR036365">
    <property type="entry name" value="PGBD-like_sf"/>
</dbReference>